<evidence type="ECO:0000256" key="1">
    <source>
        <dbReference type="ARBA" id="ARBA00001974"/>
    </source>
</evidence>
<evidence type="ECO:0000256" key="4">
    <source>
        <dbReference type="ARBA" id="ARBA00022827"/>
    </source>
</evidence>
<feature type="domain" description="UDP-galactopyranose mutase C-terminal" evidence="6">
    <location>
        <begin position="146"/>
        <end position="350"/>
    </location>
</feature>
<keyword evidence="10" id="KW-1185">Reference proteome</keyword>
<accession>A0A5P0ZF16</accession>
<dbReference type="Pfam" id="PF13450">
    <property type="entry name" value="NAD_binding_8"/>
    <property type="match status" value="1"/>
</dbReference>
<evidence type="ECO:0000313" key="7">
    <source>
        <dbReference type="EMBL" id="MQS44257.1"/>
    </source>
</evidence>
<evidence type="ECO:0000256" key="2">
    <source>
        <dbReference type="ARBA" id="ARBA00009321"/>
    </source>
</evidence>
<dbReference type="EMBL" id="VDFM01000001">
    <property type="protein sequence ID" value="MQS51640.1"/>
    <property type="molecule type" value="Genomic_DNA"/>
</dbReference>
<dbReference type="InterPro" id="IPR004379">
    <property type="entry name" value="UDP-GALP_mutase"/>
</dbReference>
<keyword evidence="4" id="KW-0274">FAD</keyword>
<keyword evidence="3" id="KW-0285">Flavoprotein</keyword>
<reference evidence="9 10" key="1">
    <citation type="journal article" date="2019" name="Syst. Appl. Microbiol.">
        <title>Polyphasic characterization of two novel Lactobacillus spp. isolated from blown salami packages: Description of Lactobacillus halodurans sp. nov. and Lactobacillus salsicarnum sp. nov.</title>
        <authorList>
            <person name="Schuster J.A."/>
            <person name="Klingl A."/>
            <person name="Vogel R.F."/>
            <person name="Ehrmann M.A."/>
        </authorList>
    </citation>
    <scope>NUCLEOTIDE SEQUENCE [LARGE SCALE GENOMIC DNA]</scope>
    <source>
        <strain evidence="7 10">TMW 1.2098</strain>
        <strain evidence="8 9">TMW 1.2118</strain>
    </source>
</reference>
<dbReference type="NCBIfam" id="TIGR00031">
    <property type="entry name" value="UDP-GALP_mutase"/>
    <property type="match status" value="1"/>
</dbReference>
<sequence>MMNYLVVGSGLFGATFAYEAALRGHTVNVIEKRDHIAGNVYTEDVDGIQVHKYGAHIFHTSKDDVWDYVNKFADFNSFINSPVARYKGEVYNLPFNMNTFVRMFDVSSINEVKQILEMQRQPYENMTPHNLEEQALKLVGPTIYKKLIKGYTEKQWGKSCVDLPAFIIRRIPIRFTFDNNYFNDKYQGIPIGGYTQIVEKMLSSENIAVEKNTDFMRHKQSWLDQFDKVIYTGAIDEFFNYQLGELEYRSLRLETDRLDLGNYQGNAVTNFTDKEVPFTRVIEHKFFDVENSPADKTVITREYPDKWEVGKERYYPVNDSKNNKLYRNYRELAKKLPNVIFGGRLGMYRYMNMDEVISSALQLVNKEFGK</sequence>
<organism evidence="8 9">
    <name type="scientific">Companilactobacillus mishanensis</name>
    <dbReference type="NCBI Taxonomy" id="2486008"/>
    <lineage>
        <taxon>Bacteria</taxon>
        <taxon>Bacillati</taxon>
        <taxon>Bacillota</taxon>
        <taxon>Bacilli</taxon>
        <taxon>Lactobacillales</taxon>
        <taxon>Lactobacillaceae</taxon>
        <taxon>Companilactobacillus</taxon>
    </lineage>
</organism>
<dbReference type="SUPFAM" id="SSF54373">
    <property type="entry name" value="FAD-linked reductases, C-terminal domain"/>
    <property type="match status" value="1"/>
</dbReference>
<dbReference type="AlphaFoldDB" id="A0A5P0ZF16"/>
<dbReference type="Gene3D" id="3.40.50.720">
    <property type="entry name" value="NAD(P)-binding Rossmann-like Domain"/>
    <property type="match status" value="3"/>
</dbReference>
<evidence type="ECO:0000313" key="8">
    <source>
        <dbReference type="EMBL" id="MQS51640.1"/>
    </source>
</evidence>
<evidence type="ECO:0000259" key="6">
    <source>
        <dbReference type="Pfam" id="PF03275"/>
    </source>
</evidence>
<keyword evidence="5 8" id="KW-0413">Isomerase</keyword>
<comment type="similarity">
    <text evidence="2">Belongs to the UDP-galactopyranose/dTDP-fucopyranose mutase family.</text>
</comment>
<dbReference type="GO" id="GO:0008767">
    <property type="term" value="F:UDP-galactopyranose mutase activity"/>
    <property type="evidence" value="ECO:0007669"/>
    <property type="project" value="UniProtKB-EC"/>
</dbReference>
<gene>
    <name evidence="8" type="primary">glf</name>
    <name evidence="8" type="ORF">FHL02_01255</name>
    <name evidence="7" type="ORF">FHL03_02015</name>
</gene>
<evidence type="ECO:0000313" key="9">
    <source>
        <dbReference type="Proteomes" id="UP000380386"/>
    </source>
</evidence>
<dbReference type="Pfam" id="PF03275">
    <property type="entry name" value="GLF"/>
    <property type="match status" value="1"/>
</dbReference>
<evidence type="ECO:0000256" key="5">
    <source>
        <dbReference type="ARBA" id="ARBA00023235"/>
    </source>
</evidence>
<evidence type="ECO:0000313" key="10">
    <source>
        <dbReference type="Proteomes" id="UP000436655"/>
    </source>
</evidence>
<dbReference type="PANTHER" id="PTHR21197:SF0">
    <property type="entry name" value="UDP-GALACTOPYRANOSE MUTASE"/>
    <property type="match status" value="1"/>
</dbReference>
<comment type="caution">
    <text evidence="8">The sequence shown here is derived from an EMBL/GenBank/DDBJ whole genome shotgun (WGS) entry which is preliminary data.</text>
</comment>
<dbReference type="GO" id="GO:0005829">
    <property type="term" value="C:cytosol"/>
    <property type="evidence" value="ECO:0007669"/>
    <property type="project" value="TreeGrafter"/>
</dbReference>
<dbReference type="SUPFAM" id="SSF51971">
    <property type="entry name" value="Nucleotide-binding domain"/>
    <property type="match status" value="1"/>
</dbReference>
<dbReference type="Proteomes" id="UP000380386">
    <property type="component" value="Unassembled WGS sequence"/>
</dbReference>
<comment type="cofactor">
    <cofactor evidence="1">
        <name>FAD</name>
        <dbReference type="ChEBI" id="CHEBI:57692"/>
    </cofactor>
</comment>
<dbReference type="InterPro" id="IPR015899">
    <property type="entry name" value="UDP-GalPyranose_mutase_C"/>
</dbReference>
<reference evidence="7" key="2">
    <citation type="submission" date="2019-05" db="EMBL/GenBank/DDBJ databases">
        <authorList>
            <person name="Schuster J.A."/>
            <person name="Ehrmann M.A."/>
        </authorList>
    </citation>
    <scope>NUCLEOTIDE SEQUENCE</scope>
    <source>
        <strain evidence="7">TMW 1.2098</strain>
    </source>
</reference>
<proteinExistence type="inferred from homology"/>
<name>A0A5P0ZF16_9LACO</name>
<dbReference type="EC" id="5.4.99.9" evidence="8"/>
<dbReference type="RefSeq" id="WP_337692452.1">
    <property type="nucleotide sequence ID" value="NZ_VDFM01000001.1"/>
</dbReference>
<dbReference type="GO" id="GO:0050660">
    <property type="term" value="F:flavin adenine dinucleotide binding"/>
    <property type="evidence" value="ECO:0007669"/>
    <property type="project" value="TreeGrafter"/>
</dbReference>
<evidence type="ECO:0000256" key="3">
    <source>
        <dbReference type="ARBA" id="ARBA00022630"/>
    </source>
</evidence>
<dbReference type="Proteomes" id="UP000436655">
    <property type="component" value="Unassembled WGS sequence"/>
</dbReference>
<dbReference type="PANTHER" id="PTHR21197">
    <property type="entry name" value="UDP-GALACTOPYRANOSE MUTASE"/>
    <property type="match status" value="1"/>
</dbReference>
<dbReference type="EMBL" id="VDFN01000001">
    <property type="protein sequence ID" value="MQS44257.1"/>
    <property type="molecule type" value="Genomic_DNA"/>
</dbReference>
<protein>
    <submittedName>
        <fullName evidence="8">UDP-galactopyranose mutase</fullName>
        <ecNumber evidence="8">5.4.99.9</ecNumber>
    </submittedName>
</protein>